<dbReference type="InterPro" id="IPR053137">
    <property type="entry name" value="NLR-like"/>
</dbReference>
<dbReference type="InterPro" id="IPR027417">
    <property type="entry name" value="P-loop_NTPase"/>
</dbReference>
<name>A0A345T345_9ACTN</name>
<dbReference type="PRINTS" id="PR00364">
    <property type="entry name" value="DISEASERSIST"/>
</dbReference>
<organism evidence="3 4">
    <name type="scientific">Peterkaempfera bronchialis</name>
    <dbReference type="NCBI Taxonomy" id="2126346"/>
    <lineage>
        <taxon>Bacteria</taxon>
        <taxon>Bacillati</taxon>
        <taxon>Actinomycetota</taxon>
        <taxon>Actinomycetes</taxon>
        <taxon>Kitasatosporales</taxon>
        <taxon>Streptomycetaceae</taxon>
        <taxon>Peterkaempfera</taxon>
    </lineage>
</organism>
<dbReference type="PANTHER" id="PTHR46082">
    <property type="entry name" value="ATP/GTP-BINDING PROTEIN-RELATED"/>
    <property type="match status" value="1"/>
</dbReference>
<evidence type="ECO:0000313" key="4">
    <source>
        <dbReference type="Proteomes" id="UP000249340"/>
    </source>
</evidence>
<reference evidence="4" key="1">
    <citation type="submission" date="2018-07" db="EMBL/GenBank/DDBJ databases">
        <title>Streptacidiphilus bronchialis DSM 106435 chromosome.</title>
        <authorList>
            <person name="Batra D."/>
            <person name="Gulvik C.A."/>
        </authorList>
    </citation>
    <scope>NUCLEOTIDE SEQUENCE [LARGE SCALE GENOMIC DNA]</scope>
    <source>
        <strain evidence="4">DSM 106435</strain>
    </source>
</reference>
<dbReference type="InterPro" id="IPR002182">
    <property type="entry name" value="NB-ARC"/>
</dbReference>
<dbReference type="NCBIfam" id="NF047398">
    <property type="entry name" value="AAA_KGGVGR"/>
    <property type="match status" value="1"/>
</dbReference>
<evidence type="ECO:0000256" key="1">
    <source>
        <dbReference type="SAM" id="MobiDB-lite"/>
    </source>
</evidence>
<feature type="domain" description="NB-ARC" evidence="2">
    <location>
        <begin position="519"/>
        <end position="662"/>
    </location>
</feature>
<sequence>MTQRSGNPGGDGPGTVVTFYSFKGGTGRTMALANVAWILASNGKRVLTMDWDLEAPGLYRYFFPFLGDPALDSTPGVIDLVRDFDALVPRPPADRYQEYARVERYASSLRWDFPGHGYIDFVSPGRQTPEYSQAVNTYDWRGFHERRGGSAFLDALRRDMRENYDYALIDSRTGYSDTSGITTLQLPDVLVNCFTFNTQAIKGTAGIARDVQRQAPKVRILPVPMRVEDAEQGKLEVSRDHAREQFREVLQDLGEAEQERYWGDVEIPYKPFYAYEEILATVGDRPRQENTLLAAYERLTAMITDGKVTALRPIVEDQRRQLLSRFERVKTSGLGQRNRVRIDFAVRDRMWAEWISAQLAAVGVTVELRGSSPSFTHTTAAPEAPEVAETVIALLSPDFRTTPLLDGVRRLVNAGPGPKRLVAVCPMEYVVEHDLAGLPNISFAGKRSETARRDLFALLGMTAPTEPATEGVRYPGSPRKAQSAPPRNDSFTGRDHILEEVRSRMGANALRVDTPTGRAGLYGLGGMGKTQIALEYVHRYGAQYDVVWWVEADQLTTVPRTIAELGDRLGVPGDSVAERAQSTLDQLQRGDHGRFLLVFDNVSDADRAIDTQSTAAAVALQDYIPTEGPGHVIITSRHADTVSVPDMVHIDTFSRNESIALFRRRLRNISEADASRVSEALGDLPMAVELASAWLRTTVMPVDTYLQLLREQGSRALSDVGTAAQQASFTAAWQLSFDRLRQENPAAARMLEVCSFLSPEPIAASVLYGAAMREYLAELDPEVGNAMMVGHCIGALNRYGLAGPYNFTESIQVHRLLQATVREWLAEDPEKFERTRRQAHRVLAAVHASLSGIRDENSSEARRRYAELWPHLEPSGAAESDDPHVRNWIVEQVRHTWLISDHFAAVALGSRVLGIWQQRFGDDALTLRLAAQLANPLRSLAEYRRALDLDEKTLALQRAHHGPDHPFTLVTARNYGADLRGLGRYPAAYESDQDTYDRCVRIFGEEHEDTFKAANNLAISLNAVGRPAEGLVLHERTYQQRRQVTGLKNLLTWSTAVNVAQGLRDMGRYRESLVLLLETRERLVELVGEGAPDVLRADRSLAVSRRRIGEFDAALVLSRDTWGAYRERFGDLHPDTLACLTNLACDLYYSNGAPAVFEEARRLGEQVYQRYVEILGEEHPFTLAAASNLSLFLRGCQEPGAALDLANSALSRLERLLGPGHPASAVCRSARAGALSALDRHEEAASDDAVVLDAFRALFGPDHPRVLAAEYDTALEQVAAGVPQAERALGSAARRVEQHLAPESPIRRDVTTGRRVDFDLEMPP</sequence>
<dbReference type="Pfam" id="PF13424">
    <property type="entry name" value="TPR_12"/>
    <property type="match status" value="1"/>
</dbReference>
<protein>
    <submittedName>
        <fullName evidence="3">ATP/GTP-binding protein</fullName>
    </submittedName>
</protein>
<dbReference type="GO" id="GO:0043531">
    <property type="term" value="F:ADP binding"/>
    <property type="evidence" value="ECO:0007669"/>
    <property type="project" value="InterPro"/>
</dbReference>
<dbReference type="NCBIfam" id="NF040586">
    <property type="entry name" value="FxSxx_TPR"/>
    <property type="match status" value="1"/>
</dbReference>
<proteinExistence type="predicted"/>
<feature type="region of interest" description="Disordered" evidence="1">
    <location>
        <begin position="467"/>
        <end position="492"/>
    </location>
</feature>
<gene>
    <name evidence="3" type="ORF">C7M71_026380</name>
</gene>
<keyword evidence="4" id="KW-1185">Reference proteome</keyword>
<dbReference type="Pfam" id="PF13374">
    <property type="entry name" value="TPR_10"/>
    <property type="match status" value="4"/>
</dbReference>
<evidence type="ECO:0000259" key="2">
    <source>
        <dbReference type="Pfam" id="PF00931"/>
    </source>
</evidence>
<dbReference type="KEGG" id="stri:C7M71_026380"/>
<dbReference type="OrthoDB" id="580767at2"/>
<evidence type="ECO:0000313" key="3">
    <source>
        <dbReference type="EMBL" id="AXI80400.1"/>
    </source>
</evidence>
<dbReference type="Pfam" id="PF00931">
    <property type="entry name" value="NB-ARC"/>
    <property type="match status" value="1"/>
</dbReference>
<accession>A0A345T345</accession>
<dbReference type="PANTHER" id="PTHR46082:SF6">
    <property type="entry name" value="AAA+ ATPASE DOMAIN-CONTAINING PROTEIN-RELATED"/>
    <property type="match status" value="1"/>
</dbReference>
<dbReference type="Proteomes" id="UP000249340">
    <property type="component" value="Chromosome"/>
</dbReference>
<dbReference type="RefSeq" id="WP_111493393.1">
    <property type="nucleotide sequence ID" value="NZ_CP031264.1"/>
</dbReference>
<dbReference type="EMBL" id="CP031264">
    <property type="protein sequence ID" value="AXI80400.1"/>
    <property type="molecule type" value="Genomic_DNA"/>
</dbReference>
<dbReference type="InterPro" id="IPR011990">
    <property type="entry name" value="TPR-like_helical_dom_sf"/>
</dbReference>
<dbReference type="SUPFAM" id="SSF52540">
    <property type="entry name" value="P-loop containing nucleoside triphosphate hydrolases"/>
    <property type="match status" value="2"/>
</dbReference>
<dbReference type="SUPFAM" id="SSF48452">
    <property type="entry name" value="TPR-like"/>
    <property type="match status" value="3"/>
</dbReference>
<dbReference type="Gene3D" id="3.40.50.300">
    <property type="entry name" value="P-loop containing nucleotide triphosphate hydrolases"/>
    <property type="match status" value="2"/>
</dbReference>
<dbReference type="Gene3D" id="1.25.40.10">
    <property type="entry name" value="Tetratricopeptide repeat domain"/>
    <property type="match status" value="2"/>
</dbReference>